<evidence type="ECO:0000256" key="3">
    <source>
        <dbReference type="SAM" id="MobiDB-lite"/>
    </source>
</evidence>
<name>A0A3S2VGF1_9SPHN</name>
<accession>A0A3S2VGF1</accession>
<keyword evidence="5" id="KW-1185">Reference proteome</keyword>
<evidence type="ECO:0000256" key="1">
    <source>
        <dbReference type="ARBA" id="ARBA00006135"/>
    </source>
</evidence>
<dbReference type="AlphaFoldDB" id="A0A3S2VGF1"/>
<reference evidence="4 5" key="1">
    <citation type="submission" date="2019-01" db="EMBL/GenBank/DDBJ databases">
        <authorList>
            <person name="Chen W.-M."/>
        </authorList>
    </citation>
    <scope>NUCLEOTIDE SEQUENCE [LARGE SCALE GENOMIC DNA]</scope>
    <source>
        <strain evidence="4 5">FSY-9</strain>
    </source>
</reference>
<comment type="similarity">
    <text evidence="1">Belongs to the TrbG/VirB9 family.</text>
</comment>
<evidence type="ECO:0000313" key="5">
    <source>
        <dbReference type="Proteomes" id="UP000282837"/>
    </source>
</evidence>
<evidence type="ECO:0008006" key="6">
    <source>
        <dbReference type="Google" id="ProtNLM"/>
    </source>
</evidence>
<sequence length="353" mass="37595">MGARGARSAIVVAIVGQPVRTTRPAKHANHRAKHDCSATRRSRHRPPHPRHSGRHRRADACPAQPAHGARARGACGRACPARVGARRSLAPKAIGTPNYPKAFCMIAPLLLAAGLLAHPKPDPRVALRAYEPDTITLVDTRPGFETTVQFADDEHVENIAIGDSAAWQVTPNRRANLVFVKPASAKAPITNMTVVTDKRSYLFALHVAARAQYLLRFAYPAPVVNQPAESPAPQPNPTAPRPATERLNFAWKASGDKSLLPAMVLDDGQSTYLAWPDKAALPVILEPSPDGKGAGPVNTSQSGPYIVVAGRHDVLLLQAGKKQARLTNLAPETMPEPLSPDAITAVPASGGQP</sequence>
<proteinExistence type="inferred from homology"/>
<feature type="compositionally biased region" description="Basic residues" evidence="3">
    <location>
        <begin position="40"/>
        <end position="57"/>
    </location>
</feature>
<feature type="region of interest" description="Disordered" evidence="3">
    <location>
        <begin position="22"/>
        <end position="67"/>
    </location>
</feature>
<dbReference type="InterPro" id="IPR038161">
    <property type="entry name" value="VirB9/CagX/TrbG_C_sf"/>
</dbReference>
<dbReference type="EMBL" id="SACO01000001">
    <property type="protein sequence ID" value="RVU07574.1"/>
    <property type="molecule type" value="Genomic_DNA"/>
</dbReference>
<organism evidence="4 5">
    <name type="scientific">Novosphingobium umbonatum</name>
    <dbReference type="NCBI Taxonomy" id="1908524"/>
    <lineage>
        <taxon>Bacteria</taxon>
        <taxon>Pseudomonadati</taxon>
        <taxon>Pseudomonadota</taxon>
        <taxon>Alphaproteobacteria</taxon>
        <taxon>Sphingomonadales</taxon>
        <taxon>Sphingomonadaceae</taxon>
        <taxon>Novosphingobium</taxon>
    </lineage>
</organism>
<protein>
    <recommendedName>
        <fullName evidence="6">Type VI secretion protein</fullName>
    </recommendedName>
</protein>
<gene>
    <name evidence="4" type="ORF">EOE18_00325</name>
</gene>
<evidence type="ECO:0000313" key="4">
    <source>
        <dbReference type="EMBL" id="RVU07574.1"/>
    </source>
</evidence>
<comment type="caution">
    <text evidence="4">The sequence shown here is derived from an EMBL/GenBank/DDBJ whole genome shotgun (WGS) entry which is preliminary data.</text>
</comment>
<dbReference type="Pfam" id="PF03524">
    <property type="entry name" value="CagX"/>
    <property type="match status" value="1"/>
</dbReference>
<dbReference type="Gene3D" id="2.60.40.2500">
    <property type="match status" value="1"/>
</dbReference>
<dbReference type="OrthoDB" id="7390264at2"/>
<evidence type="ECO:0000256" key="2">
    <source>
        <dbReference type="ARBA" id="ARBA00022729"/>
    </source>
</evidence>
<dbReference type="CDD" id="cd06911">
    <property type="entry name" value="VirB9_CagX_TrbG"/>
    <property type="match status" value="1"/>
</dbReference>
<keyword evidence="2" id="KW-0732">Signal</keyword>
<dbReference type="Proteomes" id="UP000282837">
    <property type="component" value="Unassembled WGS sequence"/>
</dbReference>
<feature type="region of interest" description="Disordered" evidence="3">
    <location>
        <begin position="331"/>
        <end position="353"/>
    </location>
</feature>
<feature type="compositionally biased region" description="Basic residues" evidence="3">
    <location>
        <begin position="23"/>
        <end position="33"/>
    </location>
</feature>
<dbReference type="InterPro" id="IPR033645">
    <property type="entry name" value="VirB9/CagX/TrbG_C"/>
</dbReference>
<dbReference type="InterPro" id="IPR010258">
    <property type="entry name" value="Conjugal_tfr_TrbG/VirB9/CagX"/>
</dbReference>